<feature type="binding site" evidence="11">
    <location>
        <begin position="301"/>
        <end position="307"/>
    </location>
    <ligand>
        <name>S-adenosyl-L-methionine</name>
        <dbReference type="ChEBI" id="CHEBI:59789"/>
    </ligand>
</feature>
<comment type="catalytic activity">
    <reaction evidence="10">
        <text>a cytidine in rRNA + S-adenosyl-L-methionine = a 5-methylcytidine in rRNA + S-adenosyl-L-homocysteine + H(+)</text>
        <dbReference type="Rhea" id="RHEA:61484"/>
        <dbReference type="Rhea" id="RHEA-COMP:15836"/>
        <dbReference type="Rhea" id="RHEA-COMP:15837"/>
        <dbReference type="ChEBI" id="CHEBI:15378"/>
        <dbReference type="ChEBI" id="CHEBI:57856"/>
        <dbReference type="ChEBI" id="CHEBI:59789"/>
        <dbReference type="ChEBI" id="CHEBI:74483"/>
        <dbReference type="ChEBI" id="CHEBI:82748"/>
    </reaction>
</comment>
<evidence type="ECO:0000256" key="2">
    <source>
        <dbReference type="ARBA" id="ARBA00022552"/>
    </source>
</evidence>
<keyword evidence="4 11" id="KW-0808">Transferase</keyword>
<evidence type="ECO:0000313" key="14">
    <source>
        <dbReference type="EMBL" id="KZC12019.1"/>
    </source>
</evidence>
<evidence type="ECO:0000256" key="10">
    <source>
        <dbReference type="ARBA" id="ARBA00049302"/>
    </source>
</evidence>
<dbReference type="OrthoDB" id="8020218at2759"/>
<comment type="subcellular location">
    <subcellularLocation>
        <location evidence="1">Mitochondrion</location>
    </subcellularLocation>
</comment>
<evidence type="ECO:0000259" key="13">
    <source>
        <dbReference type="PROSITE" id="PS51686"/>
    </source>
</evidence>
<evidence type="ECO:0000256" key="6">
    <source>
        <dbReference type="ARBA" id="ARBA00022884"/>
    </source>
</evidence>
<dbReference type="SUPFAM" id="SSF53335">
    <property type="entry name" value="S-adenosyl-L-methionine-dependent methyltransferases"/>
    <property type="match status" value="1"/>
</dbReference>
<feature type="binding site" evidence="11">
    <location>
        <position position="324"/>
    </location>
    <ligand>
        <name>S-adenosyl-L-methionine</name>
        <dbReference type="ChEBI" id="CHEBI:59789"/>
    </ligand>
</feature>
<dbReference type="GO" id="GO:0005762">
    <property type="term" value="C:mitochondrial large ribosomal subunit"/>
    <property type="evidence" value="ECO:0007669"/>
    <property type="project" value="TreeGrafter"/>
</dbReference>
<keyword evidence="3 11" id="KW-0489">Methyltransferase</keyword>
<dbReference type="Pfam" id="PF01189">
    <property type="entry name" value="Methyltr_RsmB-F"/>
    <property type="match status" value="1"/>
</dbReference>
<dbReference type="InterPro" id="IPR001678">
    <property type="entry name" value="MeTrfase_RsmB-F_NOP2_dom"/>
</dbReference>
<evidence type="ECO:0000256" key="3">
    <source>
        <dbReference type="ARBA" id="ARBA00022603"/>
    </source>
</evidence>
<dbReference type="STRING" id="178035.A0A154PJH7"/>
<evidence type="ECO:0000256" key="4">
    <source>
        <dbReference type="ARBA" id="ARBA00022679"/>
    </source>
</evidence>
<keyword evidence="7" id="KW-0809">Transit peptide</keyword>
<protein>
    <recommendedName>
        <fullName evidence="9">NOL1/NOP2/Sun domain family member 4</fullName>
    </recommendedName>
</protein>
<dbReference type="PANTHER" id="PTHR22808:SF3">
    <property type="entry name" value="5-METHYLCYTOSINE RRNA METHYLTRANSFERASE NSUN4"/>
    <property type="match status" value="1"/>
</dbReference>
<dbReference type="Gene3D" id="3.40.50.150">
    <property type="entry name" value="Vaccinia Virus protein VP39"/>
    <property type="match status" value="1"/>
</dbReference>
<evidence type="ECO:0000256" key="11">
    <source>
        <dbReference type="PROSITE-ProRule" id="PRU01023"/>
    </source>
</evidence>
<dbReference type="InterPro" id="IPR029063">
    <property type="entry name" value="SAM-dependent_MTases_sf"/>
</dbReference>
<evidence type="ECO:0000313" key="15">
    <source>
        <dbReference type="Proteomes" id="UP000076502"/>
    </source>
</evidence>
<feature type="active site" description="Nucleophile" evidence="11">
    <location>
        <position position="428"/>
    </location>
</feature>
<feature type="region of interest" description="Disordered" evidence="12">
    <location>
        <begin position="1"/>
        <end position="20"/>
    </location>
</feature>
<evidence type="ECO:0000256" key="8">
    <source>
        <dbReference type="ARBA" id="ARBA00023128"/>
    </source>
</evidence>
<feature type="compositionally biased region" description="Polar residues" evidence="12">
    <location>
        <begin position="1"/>
        <end position="10"/>
    </location>
</feature>
<dbReference type="InterPro" id="IPR023267">
    <property type="entry name" value="RCMT"/>
</dbReference>
<gene>
    <name evidence="14" type="ORF">WN55_03524</name>
</gene>
<proteinExistence type="inferred from homology"/>
<evidence type="ECO:0000256" key="1">
    <source>
        <dbReference type="ARBA" id="ARBA00004173"/>
    </source>
</evidence>
<dbReference type="Gene3D" id="6.20.240.40">
    <property type="match status" value="1"/>
</dbReference>
<feature type="domain" description="SAM-dependent MTase RsmB/NOP-type" evidence="13">
    <location>
        <begin position="200"/>
        <end position="502"/>
    </location>
</feature>
<keyword evidence="6 11" id="KW-0694">RNA-binding</keyword>
<dbReference type="AlphaFoldDB" id="A0A154PJH7"/>
<evidence type="ECO:0000256" key="7">
    <source>
        <dbReference type="ARBA" id="ARBA00022946"/>
    </source>
</evidence>
<name>A0A154PJH7_DUFNO</name>
<keyword evidence="15" id="KW-1185">Reference proteome</keyword>
<comment type="similarity">
    <text evidence="11">Belongs to the class I-like SAM-binding methyltransferase superfamily. RsmB/NOP family.</text>
</comment>
<keyword evidence="2" id="KW-0698">rRNA processing</keyword>
<dbReference type="GO" id="GO:0031167">
    <property type="term" value="P:rRNA methylation"/>
    <property type="evidence" value="ECO:0007669"/>
    <property type="project" value="TreeGrafter"/>
</dbReference>
<feature type="binding site" evidence="11">
    <location>
        <position position="373"/>
    </location>
    <ligand>
        <name>S-adenosyl-L-methionine</name>
        <dbReference type="ChEBI" id="CHEBI:59789"/>
    </ligand>
</feature>
<feature type="binding site" evidence="11">
    <location>
        <position position="357"/>
    </location>
    <ligand>
        <name>S-adenosyl-L-methionine</name>
        <dbReference type="ChEBI" id="CHEBI:59789"/>
    </ligand>
</feature>
<organism evidence="14 15">
    <name type="scientific">Dufourea novaeangliae</name>
    <name type="common">Sweat bee</name>
    <dbReference type="NCBI Taxonomy" id="178035"/>
    <lineage>
        <taxon>Eukaryota</taxon>
        <taxon>Metazoa</taxon>
        <taxon>Ecdysozoa</taxon>
        <taxon>Arthropoda</taxon>
        <taxon>Hexapoda</taxon>
        <taxon>Insecta</taxon>
        <taxon>Pterygota</taxon>
        <taxon>Neoptera</taxon>
        <taxon>Endopterygota</taxon>
        <taxon>Hymenoptera</taxon>
        <taxon>Apocrita</taxon>
        <taxon>Aculeata</taxon>
        <taxon>Apoidea</taxon>
        <taxon>Anthophila</taxon>
        <taxon>Halictidae</taxon>
        <taxon>Rophitinae</taxon>
        <taxon>Dufourea</taxon>
    </lineage>
</organism>
<sequence length="503" mass="57156">MPSSLTTTVPQLPRERYPDPFLGKASPHKTFKSVIKKKKTVKDKALEHFDEFYGSVYGNKWEDIRASLLQEQSKYVAVVNNFSDTERIKTELQLLGAVHLKSLYNVMKENKKNNKKNIHKNDVQNPMDTIIENIQLSEVKSIYPANNVHSSQSLTLEENDEVPTKTDYALEPVKLQSIEGNLNDVNIDTNRFIESSLDLTMLYEYVPATQIKGLDGYVLESEHYGFYNKAADFNVNIVKESMLQFPEHLHVYTFEKGNFSKFPSPKNGSTGVLDYYLYDGGSILPVLALDIQLGDVVLDMCAAPGGKTLTILQTLMPRIVVANDITESRVNRITNVMQQYVSNVCETECMIHLTQGDARQIEEHDIYNKILVDVPCTTDRHVIHSDENNIFKHTRIKERLRLPEVQSEILTNALKLVRPGGTVVYATCSLSPIQNDGVVHVALKKAWEMTKSIMVVKDMSEALSPLEYLYDFANIGLKYGHIVVPTRNNNWGPMYFCKIQRVQ</sequence>
<dbReference type="Proteomes" id="UP000076502">
    <property type="component" value="Unassembled WGS sequence"/>
</dbReference>
<reference evidence="14 15" key="1">
    <citation type="submission" date="2015-07" db="EMBL/GenBank/DDBJ databases">
        <title>The genome of Dufourea novaeangliae.</title>
        <authorList>
            <person name="Pan H."/>
            <person name="Kapheim K."/>
        </authorList>
    </citation>
    <scope>NUCLEOTIDE SEQUENCE [LARGE SCALE GENOMIC DNA]</scope>
    <source>
        <strain evidence="14">0120121106</strain>
        <tissue evidence="14">Whole body</tissue>
    </source>
</reference>
<evidence type="ECO:0000256" key="9">
    <source>
        <dbReference type="ARBA" id="ARBA00042050"/>
    </source>
</evidence>
<accession>A0A154PJH7</accession>
<dbReference type="GO" id="GO:0003723">
    <property type="term" value="F:RNA binding"/>
    <property type="evidence" value="ECO:0007669"/>
    <property type="project" value="UniProtKB-UniRule"/>
</dbReference>
<dbReference type="EMBL" id="KQ434936">
    <property type="protein sequence ID" value="KZC12019.1"/>
    <property type="molecule type" value="Genomic_DNA"/>
</dbReference>
<dbReference type="PROSITE" id="PS51686">
    <property type="entry name" value="SAM_MT_RSMB_NOP"/>
    <property type="match status" value="1"/>
</dbReference>
<keyword evidence="5 11" id="KW-0949">S-adenosyl-L-methionine</keyword>
<dbReference type="GO" id="GO:0008173">
    <property type="term" value="F:RNA methyltransferase activity"/>
    <property type="evidence" value="ECO:0007669"/>
    <property type="project" value="InterPro"/>
</dbReference>
<dbReference type="InterPro" id="IPR049560">
    <property type="entry name" value="MeTrfase_RsmB-F_NOP2_cat"/>
</dbReference>
<evidence type="ECO:0000256" key="12">
    <source>
        <dbReference type="SAM" id="MobiDB-lite"/>
    </source>
</evidence>
<dbReference type="PRINTS" id="PR02008">
    <property type="entry name" value="RCMTFAMILY"/>
</dbReference>
<keyword evidence="8" id="KW-0496">Mitochondrion</keyword>
<dbReference type="FunFam" id="3.40.50.150:FF:000055">
    <property type="entry name" value="5-methylcytosine rRNA methyltransferase NSUN4"/>
    <property type="match status" value="1"/>
</dbReference>
<dbReference type="PANTHER" id="PTHR22808">
    <property type="entry name" value="NCL1 YEAST -RELATED NOL1/NOP2/FMU SUN DOMAIN-CONTAINING"/>
    <property type="match status" value="1"/>
</dbReference>
<evidence type="ECO:0000256" key="5">
    <source>
        <dbReference type="ARBA" id="ARBA00022691"/>
    </source>
</evidence>